<organism evidence="1 2">
    <name type="scientific">Trametes pubescens</name>
    <name type="common">White-rot fungus</name>
    <dbReference type="NCBI Taxonomy" id="154538"/>
    <lineage>
        <taxon>Eukaryota</taxon>
        <taxon>Fungi</taxon>
        <taxon>Dikarya</taxon>
        <taxon>Basidiomycota</taxon>
        <taxon>Agaricomycotina</taxon>
        <taxon>Agaricomycetes</taxon>
        <taxon>Polyporales</taxon>
        <taxon>Polyporaceae</taxon>
        <taxon>Trametes</taxon>
    </lineage>
</organism>
<protein>
    <submittedName>
        <fullName evidence="1">Uncharacterized protein</fullName>
    </submittedName>
</protein>
<evidence type="ECO:0000313" key="1">
    <source>
        <dbReference type="EMBL" id="OJT12770.1"/>
    </source>
</evidence>
<reference evidence="1 2" key="1">
    <citation type="submission" date="2016-10" db="EMBL/GenBank/DDBJ databases">
        <title>Genome sequence of the basidiomycete white-rot fungus Trametes pubescens.</title>
        <authorList>
            <person name="Makela M.R."/>
            <person name="Granchi Z."/>
            <person name="Peng M."/>
            <person name="De Vries R.P."/>
            <person name="Grigoriev I."/>
            <person name="Riley R."/>
            <person name="Hilden K."/>
        </authorList>
    </citation>
    <scope>NUCLEOTIDE SEQUENCE [LARGE SCALE GENOMIC DNA]</scope>
    <source>
        <strain evidence="1 2">FBCC735</strain>
    </source>
</reference>
<accession>A0A1M2VZ13</accession>
<name>A0A1M2VZ13_TRAPU</name>
<evidence type="ECO:0000313" key="2">
    <source>
        <dbReference type="Proteomes" id="UP000184267"/>
    </source>
</evidence>
<sequence>MKSHVPFNVYESKFRACTIMSNNMAYRASGMSRFAAFIDLIGSLPVDEVSSAGVSAAAFWFLSA</sequence>
<proteinExistence type="predicted"/>
<keyword evidence="2" id="KW-1185">Reference proteome</keyword>
<dbReference type="EMBL" id="MNAD01000447">
    <property type="protein sequence ID" value="OJT12770.1"/>
    <property type="molecule type" value="Genomic_DNA"/>
</dbReference>
<comment type="caution">
    <text evidence="1">The sequence shown here is derived from an EMBL/GenBank/DDBJ whole genome shotgun (WGS) entry which is preliminary data.</text>
</comment>
<dbReference type="AlphaFoldDB" id="A0A1M2VZ13"/>
<gene>
    <name evidence="1" type="ORF">TRAPUB_10605</name>
</gene>
<dbReference type="Proteomes" id="UP000184267">
    <property type="component" value="Unassembled WGS sequence"/>
</dbReference>